<organism evidence="1 2">
    <name type="scientific">Amphibacillus indicireducens</name>
    <dbReference type="NCBI Taxonomy" id="1076330"/>
    <lineage>
        <taxon>Bacteria</taxon>
        <taxon>Bacillati</taxon>
        <taxon>Bacillota</taxon>
        <taxon>Bacilli</taxon>
        <taxon>Bacillales</taxon>
        <taxon>Bacillaceae</taxon>
        <taxon>Amphibacillus</taxon>
    </lineage>
</organism>
<evidence type="ECO:0008006" key="3">
    <source>
        <dbReference type="Google" id="ProtNLM"/>
    </source>
</evidence>
<keyword evidence="2" id="KW-1185">Reference proteome</keyword>
<dbReference type="NCBIfam" id="TIGR02841">
    <property type="entry name" value="spore_YyaC"/>
    <property type="match status" value="1"/>
</dbReference>
<dbReference type="InterPro" id="IPR023430">
    <property type="entry name" value="Pept_HybD-like_dom_sf"/>
</dbReference>
<gene>
    <name evidence="1" type="ORF">GCM10022410_22010</name>
</gene>
<protein>
    <recommendedName>
        <fullName evidence="3">Spore protease YyaC</fullName>
    </recommendedName>
</protein>
<dbReference type="RefSeq" id="WP_344913142.1">
    <property type="nucleotide sequence ID" value="NZ_BAABDL010000119.1"/>
</dbReference>
<comment type="caution">
    <text evidence="1">The sequence shown here is derived from an EMBL/GenBank/DDBJ whole genome shotgun (WGS) entry which is preliminary data.</text>
</comment>
<dbReference type="SUPFAM" id="SSF53163">
    <property type="entry name" value="HybD-like"/>
    <property type="match status" value="1"/>
</dbReference>
<evidence type="ECO:0000313" key="2">
    <source>
        <dbReference type="Proteomes" id="UP001501734"/>
    </source>
</evidence>
<sequence>MKLSSPTYHQMNKLSLNYRELFVEQKIGRFIYQSLPDLVAELIVLCIGSDRSTGDALGPIVGSLLTKRSHSRFFVYGTLEKPIHALNLVSQLDDIKQKHKNRFIIAIDACLGRSQSIGKITASTGPLKPGLAMNKKLPEVGDLNITGIVNVSSSMGYLTLQNTRLHLVTQQAKVISRALSYSEYLLTESKQISQ</sequence>
<dbReference type="Pfam" id="PF06866">
    <property type="entry name" value="DUF1256"/>
    <property type="match status" value="1"/>
</dbReference>
<dbReference type="EMBL" id="BAABDL010000119">
    <property type="protein sequence ID" value="GAA4076783.1"/>
    <property type="molecule type" value="Genomic_DNA"/>
</dbReference>
<accession>A0ABP7VYV4</accession>
<evidence type="ECO:0000313" key="1">
    <source>
        <dbReference type="EMBL" id="GAA4076783.1"/>
    </source>
</evidence>
<reference evidence="2" key="1">
    <citation type="journal article" date="2019" name="Int. J. Syst. Evol. Microbiol.">
        <title>The Global Catalogue of Microorganisms (GCM) 10K type strain sequencing project: providing services to taxonomists for standard genome sequencing and annotation.</title>
        <authorList>
            <consortium name="The Broad Institute Genomics Platform"/>
            <consortium name="The Broad Institute Genome Sequencing Center for Infectious Disease"/>
            <person name="Wu L."/>
            <person name="Ma J."/>
        </authorList>
    </citation>
    <scope>NUCLEOTIDE SEQUENCE [LARGE SCALE GENOMIC DNA]</scope>
    <source>
        <strain evidence="2">JCM 17250</strain>
    </source>
</reference>
<dbReference type="InterPro" id="IPR009665">
    <property type="entry name" value="YyaC"/>
</dbReference>
<dbReference type="Proteomes" id="UP001501734">
    <property type="component" value="Unassembled WGS sequence"/>
</dbReference>
<name>A0ABP7VYV4_9BACI</name>
<proteinExistence type="predicted"/>